<dbReference type="InterPro" id="IPR000700">
    <property type="entry name" value="PAS-assoc_C"/>
</dbReference>
<dbReference type="Gene3D" id="3.30.450.20">
    <property type="entry name" value="PAS domain"/>
    <property type="match status" value="1"/>
</dbReference>
<evidence type="ECO:0000256" key="3">
    <source>
        <dbReference type="SAM" id="Coils"/>
    </source>
</evidence>
<dbReference type="InterPro" id="IPR029787">
    <property type="entry name" value="Nucleotide_cyclase"/>
</dbReference>
<feature type="transmembrane region" description="Helical" evidence="4">
    <location>
        <begin position="560"/>
        <end position="579"/>
    </location>
</feature>
<keyword evidence="4" id="KW-0472">Membrane</keyword>
<dbReference type="InterPro" id="IPR000160">
    <property type="entry name" value="GGDEF_dom"/>
</dbReference>
<dbReference type="PROSITE" id="PS50112">
    <property type="entry name" value="PAS"/>
    <property type="match status" value="1"/>
</dbReference>
<evidence type="ECO:0000256" key="4">
    <source>
        <dbReference type="SAM" id="Phobius"/>
    </source>
</evidence>
<gene>
    <name evidence="8" type="ORF">FDK22_04120</name>
</gene>
<protein>
    <recommendedName>
        <fullName evidence="1">diguanylate cyclase</fullName>
        <ecNumber evidence="1">2.7.7.65</ecNumber>
    </recommendedName>
</protein>
<keyword evidence="9" id="KW-1185">Reference proteome</keyword>
<dbReference type="Pfam" id="PF09084">
    <property type="entry name" value="NMT1"/>
    <property type="match status" value="1"/>
</dbReference>
<dbReference type="Proteomes" id="UP000308901">
    <property type="component" value="Unassembled WGS sequence"/>
</dbReference>
<keyword evidence="4" id="KW-0812">Transmembrane</keyword>
<dbReference type="InterPro" id="IPR001638">
    <property type="entry name" value="Solute-binding_3/MltF_N"/>
</dbReference>
<dbReference type="NCBIfam" id="TIGR00229">
    <property type="entry name" value="sensory_box"/>
    <property type="match status" value="1"/>
</dbReference>
<feature type="domain" description="PAS" evidence="5">
    <location>
        <begin position="589"/>
        <end position="650"/>
    </location>
</feature>
<dbReference type="CDD" id="cd00130">
    <property type="entry name" value="PAS"/>
    <property type="match status" value="1"/>
</dbReference>
<evidence type="ECO:0000313" key="9">
    <source>
        <dbReference type="Proteomes" id="UP000308901"/>
    </source>
</evidence>
<dbReference type="InterPro" id="IPR000014">
    <property type="entry name" value="PAS"/>
</dbReference>
<dbReference type="FunFam" id="3.30.70.270:FF:000001">
    <property type="entry name" value="Diguanylate cyclase domain protein"/>
    <property type="match status" value="1"/>
</dbReference>
<accession>A0A5R8Y537</accession>
<dbReference type="CDD" id="cd01949">
    <property type="entry name" value="GGDEF"/>
    <property type="match status" value="1"/>
</dbReference>
<dbReference type="SUPFAM" id="SSF55785">
    <property type="entry name" value="PYP-like sensor domain (PAS domain)"/>
    <property type="match status" value="1"/>
</dbReference>
<evidence type="ECO:0000259" key="6">
    <source>
        <dbReference type="PROSITE" id="PS50113"/>
    </source>
</evidence>
<feature type="domain" description="GGDEF" evidence="7">
    <location>
        <begin position="772"/>
        <end position="902"/>
    </location>
</feature>
<keyword evidence="4" id="KW-1133">Transmembrane helix</keyword>
<dbReference type="SMART" id="SM00062">
    <property type="entry name" value="PBPb"/>
    <property type="match status" value="1"/>
</dbReference>
<evidence type="ECO:0000259" key="7">
    <source>
        <dbReference type="PROSITE" id="PS50887"/>
    </source>
</evidence>
<dbReference type="GO" id="GO:0052621">
    <property type="term" value="F:diguanylate cyclase activity"/>
    <property type="evidence" value="ECO:0007669"/>
    <property type="project" value="UniProtKB-EC"/>
</dbReference>
<name>A0A5R8Y537_9BACT</name>
<dbReference type="SUPFAM" id="SSF55073">
    <property type="entry name" value="Nucleotide cyclase"/>
    <property type="match status" value="1"/>
</dbReference>
<dbReference type="SMART" id="SM00267">
    <property type="entry name" value="GGDEF"/>
    <property type="match status" value="1"/>
</dbReference>
<reference evidence="8 9" key="1">
    <citation type="submission" date="2019-05" db="EMBL/GenBank/DDBJ databases">
        <title>Arcobacter sp. nov., isolated from sea sediment.</title>
        <authorList>
            <person name="Kim W."/>
        </authorList>
    </citation>
    <scope>NUCLEOTIDE SEQUENCE [LARGE SCALE GENOMIC DNA]</scope>
    <source>
        <strain evidence="8 9">CAU 1517</strain>
    </source>
</reference>
<organism evidence="8 9">
    <name type="scientific">Arcobacter arenosus</name>
    <dbReference type="NCBI Taxonomy" id="2576037"/>
    <lineage>
        <taxon>Bacteria</taxon>
        <taxon>Pseudomonadati</taxon>
        <taxon>Campylobacterota</taxon>
        <taxon>Epsilonproteobacteria</taxon>
        <taxon>Campylobacterales</taxon>
        <taxon>Arcobacteraceae</taxon>
        <taxon>Arcobacter</taxon>
    </lineage>
</organism>
<dbReference type="AlphaFoldDB" id="A0A5R8Y537"/>
<dbReference type="PANTHER" id="PTHR45138">
    <property type="entry name" value="REGULATORY COMPONENTS OF SENSORY TRANSDUCTION SYSTEM"/>
    <property type="match status" value="1"/>
</dbReference>
<dbReference type="Gene3D" id="3.30.70.270">
    <property type="match status" value="1"/>
</dbReference>
<dbReference type="PROSITE" id="PS50113">
    <property type="entry name" value="PAC"/>
    <property type="match status" value="1"/>
</dbReference>
<proteinExistence type="predicted"/>
<evidence type="ECO:0000256" key="2">
    <source>
        <dbReference type="ARBA" id="ARBA00034247"/>
    </source>
</evidence>
<dbReference type="InterPro" id="IPR015168">
    <property type="entry name" value="SsuA/THI5"/>
</dbReference>
<dbReference type="SUPFAM" id="SSF53850">
    <property type="entry name" value="Periplasmic binding protein-like II"/>
    <property type="match status" value="2"/>
</dbReference>
<dbReference type="PANTHER" id="PTHR45138:SF9">
    <property type="entry name" value="DIGUANYLATE CYCLASE DGCM-RELATED"/>
    <property type="match status" value="1"/>
</dbReference>
<dbReference type="Gene3D" id="3.40.190.10">
    <property type="entry name" value="Periplasmic binding protein-like II"/>
    <property type="match status" value="4"/>
</dbReference>
<dbReference type="InterPro" id="IPR050469">
    <property type="entry name" value="Diguanylate_Cyclase"/>
</dbReference>
<dbReference type="Pfam" id="PF13426">
    <property type="entry name" value="PAS_9"/>
    <property type="match status" value="1"/>
</dbReference>
<dbReference type="EMBL" id="VANU01000001">
    <property type="protein sequence ID" value="TLP41217.1"/>
    <property type="molecule type" value="Genomic_DNA"/>
</dbReference>
<feature type="coiled-coil region" evidence="3">
    <location>
        <begin position="710"/>
        <end position="744"/>
    </location>
</feature>
<dbReference type="InterPro" id="IPR043128">
    <property type="entry name" value="Rev_trsase/Diguanyl_cyclase"/>
</dbReference>
<feature type="domain" description="PAC" evidence="6">
    <location>
        <begin position="667"/>
        <end position="722"/>
    </location>
</feature>
<dbReference type="OrthoDB" id="9813903at2"/>
<dbReference type="RefSeq" id="WP_138151621.1">
    <property type="nucleotide sequence ID" value="NZ_VANU01000001.1"/>
</dbReference>
<dbReference type="InterPro" id="IPR035965">
    <property type="entry name" value="PAS-like_dom_sf"/>
</dbReference>
<dbReference type="Pfam" id="PF00990">
    <property type="entry name" value="GGDEF"/>
    <property type="match status" value="1"/>
</dbReference>
<dbReference type="EC" id="2.7.7.65" evidence="1"/>
<keyword evidence="3" id="KW-0175">Coiled coil</keyword>
<comment type="caution">
    <text evidence="8">The sequence shown here is derived from an EMBL/GenBank/DDBJ whole genome shotgun (WGS) entry which is preliminary data.</text>
</comment>
<dbReference type="PROSITE" id="PS50887">
    <property type="entry name" value="GGDEF"/>
    <property type="match status" value="1"/>
</dbReference>
<sequence>MRLLFLAFIFLFSPFNFLYGKNNVSLQLKWKHQFQFAGFYMAKEKGFYDELNLNVKIDELQEKNPINSIINGSYDFAVGDSTIIFEKMSGKEITALLSIYQHSPMVLVGLEKNGLDHPRKLENKIIEIPKYSVGNIAIENLLINSRVNFIHKKPSFKIDDLINGKTDLISGYISNEPFRLKEKGFKSLIINPKDWGIDFYGDMLYTSNKFLKENPKIVENFHNATIKGWIYAFEHIEETVDLILEKYNTQGKSKKALIYEATKLKKLAGDLKNFGNLDPIKIRQIASNFSLQFENKFDFNKLDDFIYKNTNNKMFILNKEEELFLSQNNEFNVCTQYNFYPFDGVKSKKVIGIMGEYLNDISKLLNIKFNGIASNSNTQLNEKAKNGKCHLISSVSPESKRFKNYEVTTPFLWDDFWIISSIKVPVINVPDKIPKDRVFYVLFEVHKRLINDVYPELNIIVEKDIDKIMNIISKDEHTSFLSLGIYAERIIQKYGFDKFKVNEILTNAKISGGLAVNKDLDLLKNILNKTIIYLEKNKKFNQIRQRYILKEYKIEKSNTHLIYILGFLIFILIITLYKYHLTKMEKLKLQEKLNNKLNAEKSALIQLKTAGIFHVKNNHFLWTNEKFTKMLGFEKDEIIGQNIKNIYKKDKILEIKLFKQIKEKRTFSGEVVLIKKDKTNLIVDFSANALENKDFKQKDDFEFIGMIIDISQKKKQEIQLRELNENLEQKVKEQTREIREQALRDSLTKAYNRNAYNEKINELLNEYSRYNIFFSIIYVDLDDFKKINDTFGHHKGDEVLINFCEIVKEHIRVNDELYRMGGEEFAILLPNTKLETAKIVSNKLLELLRENLKIDDKTPITVSGGLVQVLKNDTAETIYKRVDELLYKSKKRGKNRITFCDE</sequence>
<evidence type="ECO:0000313" key="8">
    <source>
        <dbReference type="EMBL" id="TLP41217.1"/>
    </source>
</evidence>
<dbReference type="NCBIfam" id="TIGR00254">
    <property type="entry name" value="GGDEF"/>
    <property type="match status" value="1"/>
</dbReference>
<dbReference type="Pfam" id="PF00497">
    <property type="entry name" value="SBP_bac_3"/>
    <property type="match status" value="1"/>
</dbReference>
<comment type="catalytic activity">
    <reaction evidence="2">
        <text>2 GTP = 3',3'-c-di-GMP + 2 diphosphate</text>
        <dbReference type="Rhea" id="RHEA:24898"/>
        <dbReference type="ChEBI" id="CHEBI:33019"/>
        <dbReference type="ChEBI" id="CHEBI:37565"/>
        <dbReference type="ChEBI" id="CHEBI:58805"/>
        <dbReference type="EC" id="2.7.7.65"/>
    </reaction>
</comment>
<evidence type="ECO:0000256" key="1">
    <source>
        <dbReference type="ARBA" id="ARBA00012528"/>
    </source>
</evidence>
<evidence type="ECO:0000259" key="5">
    <source>
        <dbReference type="PROSITE" id="PS50112"/>
    </source>
</evidence>